<reference evidence="2" key="1">
    <citation type="submission" date="2016-11" db="UniProtKB">
        <authorList>
            <consortium name="WormBaseParasite"/>
        </authorList>
    </citation>
    <scope>IDENTIFICATION</scope>
</reference>
<proteinExistence type="predicted"/>
<dbReference type="WBParaSite" id="Csp11.Scaffold629.g12791.t1">
    <property type="protein sequence ID" value="Csp11.Scaffold629.g12791.t1"/>
    <property type="gene ID" value="Csp11.Scaffold629.g12791"/>
</dbReference>
<sequence length="75" mass="8230">MYSYEYVCAHTNIKITKWKKQLTSSIRQMCKEVPSTPVGVPFPTLLTPTTSSLASSLISSLTINAIDQPASPIEN</sequence>
<dbReference type="STRING" id="1561998.A0A1I7TXJ0"/>
<dbReference type="AlphaFoldDB" id="A0A1I7TXJ0"/>
<evidence type="ECO:0000313" key="2">
    <source>
        <dbReference type="WBParaSite" id="Csp11.Scaffold629.g12791.t1"/>
    </source>
</evidence>
<organism evidence="1 2">
    <name type="scientific">Caenorhabditis tropicalis</name>
    <dbReference type="NCBI Taxonomy" id="1561998"/>
    <lineage>
        <taxon>Eukaryota</taxon>
        <taxon>Metazoa</taxon>
        <taxon>Ecdysozoa</taxon>
        <taxon>Nematoda</taxon>
        <taxon>Chromadorea</taxon>
        <taxon>Rhabditida</taxon>
        <taxon>Rhabditina</taxon>
        <taxon>Rhabditomorpha</taxon>
        <taxon>Rhabditoidea</taxon>
        <taxon>Rhabditidae</taxon>
        <taxon>Peloderinae</taxon>
        <taxon>Caenorhabditis</taxon>
    </lineage>
</organism>
<dbReference type="Proteomes" id="UP000095282">
    <property type="component" value="Unplaced"/>
</dbReference>
<evidence type="ECO:0000313" key="1">
    <source>
        <dbReference type="Proteomes" id="UP000095282"/>
    </source>
</evidence>
<protein>
    <submittedName>
        <fullName evidence="2">Ovule protein</fullName>
    </submittedName>
</protein>
<name>A0A1I7TXJ0_9PELO</name>
<accession>A0A1I7TXJ0</accession>
<keyword evidence="1" id="KW-1185">Reference proteome</keyword>